<protein>
    <submittedName>
        <fullName evidence="2">Uncharacterized protein</fullName>
    </submittedName>
</protein>
<sequence>MADTTKKHLYWWFILIIFLLGIVTFANIIDHTEKEQTVKEDISALPFYKKMAKEELKEKMVESHKTPEVIAAALIMRDFGITPQEKEDAVISSRFESGVVEAIALEQNFKSAESLKLSILNRTVDFMKAMNALDDVSQATLIVQAPLTDRYGNVENGDVMVVLMSKETLNKINFENFNPENLSFVADSYWEHPALSLP</sequence>
<feature type="transmembrane region" description="Helical" evidence="1">
    <location>
        <begin position="9"/>
        <end position="29"/>
    </location>
</feature>
<evidence type="ECO:0000313" key="3">
    <source>
        <dbReference type="Proteomes" id="UP000198734"/>
    </source>
</evidence>
<gene>
    <name evidence="2" type="ORF">SAMN05421670_0597</name>
</gene>
<dbReference type="STRING" id="126156.SAMN05421670_0597"/>
<dbReference type="OrthoDB" id="287883at2"/>
<proteinExistence type="predicted"/>
<reference evidence="3" key="1">
    <citation type="submission" date="2016-10" db="EMBL/GenBank/DDBJ databases">
        <authorList>
            <person name="Varghese N."/>
            <person name="Submissions S."/>
        </authorList>
    </citation>
    <scope>NUCLEOTIDE SEQUENCE [LARGE SCALE GENOMIC DNA]</scope>
    <source>
        <strain evidence="3">DSM 11706</strain>
    </source>
</reference>
<keyword evidence="1" id="KW-0812">Transmembrane</keyword>
<evidence type="ECO:0000256" key="1">
    <source>
        <dbReference type="SAM" id="Phobius"/>
    </source>
</evidence>
<dbReference type="EMBL" id="FOXU01000001">
    <property type="protein sequence ID" value="SFQ00382.1"/>
    <property type="molecule type" value="Genomic_DNA"/>
</dbReference>
<name>A0A1I5UYX9_9BACI</name>
<keyword evidence="1" id="KW-1133">Transmembrane helix</keyword>
<keyword evidence="1" id="KW-0472">Membrane</keyword>
<accession>A0A1I5UYX9</accession>
<dbReference type="AlphaFoldDB" id="A0A1I5UYX9"/>
<dbReference type="Proteomes" id="UP000198734">
    <property type="component" value="Unassembled WGS sequence"/>
</dbReference>
<organism evidence="2 3">
    <name type="scientific">Psychrobacillus psychrotolerans</name>
    <dbReference type="NCBI Taxonomy" id="126156"/>
    <lineage>
        <taxon>Bacteria</taxon>
        <taxon>Bacillati</taxon>
        <taxon>Bacillota</taxon>
        <taxon>Bacilli</taxon>
        <taxon>Bacillales</taxon>
        <taxon>Bacillaceae</taxon>
        <taxon>Psychrobacillus</taxon>
    </lineage>
</organism>
<evidence type="ECO:0000313" key="2">
    <source>
        <dbReference type="EMBL" id="SFQ00382.1"/>
    </source>
</evidence>
<dbReference type="RefSeq" id="WP_093534035.1">
    <property type="nucleotide sequence ID" value="NZ_FOXU01000001.1"/>
</dbReference>
<keyword evidence="3" id="KW-1185">Reference proteome</keyword>